<comment type="caution">
    <text evidence="4">The sequence shown here is derived from an EMBL/GenBank/DDBJ whole genome shotgun (WGS) entry which is preliminary data.</text>
</comment>
<reference evidence="4 5" key="1">
    <citation type="submission" date="2019-03" db="EMBL/GenBank/DDBJ databases">
        <title>Draft genome sequence of Xylaria hypoxylon DSM 108379, a ubiquitous saprotrophic-parasitic fungi on hardwood.</title>
        <authorList>
            <person name="Buettner E."/>
            <person name="Leonhardt S."/>
            <person name="Gebauer A.M."/>
            <person name="Liers C."/>
            <person name="Hofrichter M."/>
            <person name="Kellner H."/>
        </authorList>
    </citation>
    <scope>NUCLEOTIDE SEQUENCE [LARGE SCALE GENOMIC DNA]</scope>
    <source>
        <strain evidence="4 5">DSM 108379</strain>
    </source>
</reference>
<evidence type="ECO:0000259" key="3">
    <source>
        <dbReference type="SMART" id="SM00906"/>
    </source>
</evidence>
<name>A0A4Z0YKP0_9PEZI</name>
<dbReference type="GO" id="GO:0003700">
    <property type="term" value="F:DNA-binding transcription factor activity"/>
    <property type="evidence" value="ECO:0007669"/>
    <property type="project" value="InterPro"/>
</dbReference>
<feature type="domain" description="Xylanolytic transcriptional activator regulatory" evidence="3">
    <location>
        <begin position="28"/>
        <end position="101"/>
    </location>
</feature>
<dbReference type="Pfam" id="PF04082">
    <property type="entry name" value="Fungal_trans"/>
    <property type="match status" value="1"/>
</dbReference>
<gene>
    <name evidence="4" type="ORF">E0Z10_g9566</name>
</gene>
<dbReference type="STRING" id="37992.A0A4Z0YKP0"/>
<protein>
    <recommendedName>
        <fullName evidence="3">Xylanolytic transcriptional activator regulatory domain-containing protein</fullName>
    </recommendedName>
</protein>
<dbReference type="EMBL" id="SKBN01000307">
    <property type="protein sequence ID" value="TGJ79203.1"/>
    <property type="molecule type" value="Genomic_DNA"/>
</dbReference>
<evidence type="ECO:0000256" key="1">
    <source>
        <dbReference type="ARBA" id="ARBA00023242"/>
    </source>
</evidence>
<feature type="chain" id="PRO_5021494413" description="Xylanolytic transcriptional activator regulatory domain-containing protein" evidence="2">
    <location>
        <begin position="22"/>
        <end position="268"/>
    </location>
</feature>
<evidence type="ECO:0000313" key="4">
    <source>
        <dbReference type="EMBL" id="TGJ79203.1"/>
    </source>
</evidence>
<dbReference type="InterPro" id="IPR050987">
    <property type="entry name" value="AtrR-like"/>
</dbReference>
<dbReference type="CDD" id="cd12148">
    <property type="entry name" value="fungal_TF_MHR"/>
    <property type="match status" value="1"/>
</dbReference>
<dbReference type="PANTHER" id="PTHR46910">
    <property type="entry name" value="TRANSCRIPTION FACTOR PDR1"/>
    <property type="match status" value="1"/>
</dbReference>
<dbReference type="GO" id="GO:0003677">
    <property type="term" value="F:DNA binding"/>
    <property type="evidence" value="ECO:0007669"/>
    <property type="project" value="InterPro"/>
</dbReference>
<feature type="signal peptide" evidence="2">
    <location>
        <begin position="1"/>
        <end position="21"/>
    </location>
</feature>
<dbReference type="AlphaFoldDB" id="A0A4Z0YKP0"/>
<dbReference type="GO" id="GO:0008270">
    <property type="term" value="F:zinc ion binding"/>
    <property type="evidence" value="ECO:0007669"/>
    <property type="project" value="InterPro"/>
</dbReference>
<dbReference type="GO" id="GO:0006351">
    <property type="term" value="P:DNA-templated transcription"/>
    <property type="evidence" value="ECO:0007669"/>
    <property type="project" value="InterPro"/>
</dbReference>
<dbReference type="Proteomes" id="UP000297716">
    <property type="component" value="Unassembled WGS sequence"/>
</dbReference>
<organism evidence="4 5">
    <name type="scientific">Xylaria hypoxylon</name>
    <dbReference type="NCBI Taxonomy" id="37992"/>
    <lineage>
        <taxon>Eukaryota</taxon>
        <taxon>Fungi</taxon>
        <taxon>Dikarya</taxon>
        <taxon>Ascomycota</taxon>
        <taxon>Pezizomycotina</taxon>
        <taxon>Sordariomycetes</taxon>
        <taxon>Xylariomycetidae</taxon>
        <taxon>Xylariales</taxon>
        <taxon>Xylariaceae</taxon>
        <taxon>Xylaria</taxon>
    </lineage>
</organism>
<keyword evidence="5" id="KW-1185">Reference proteome</keyword>
<keyword evidence="2" id="KW-0732">Signal</keyword>
<evidence type="ECO:0000256" key="2">
    <source>
        <dbReference type="SAM" id="SignalP"/>
    </source>
</evidence>
<evidence type="ECO:0000313" key="5">
    <source>
        <dbReference type="Proteomes" id="UP000297716"/>
    </source>
</evidence>
<keyword evidence="1" id="KW-0539">Nucleus</keyword>
<accession>A0A4Z0YKP0</accession>
<dbReference type="OrthoDB" id="2123952at2759"/>
<proteinExistence type="predicted"/>
<dbReference type="InterPro" id="IPR007219">
    <property type="entry name" value="XnlR_reg_dom"/>
</dbReference>
<dbReference type="SMART" id="SM00906">
    <property type="entry name" value="Fungal_trans"/>
    <property type="match status" value="1"/>
</dbReference>
<dbReference type="PANTHER" id="PTHR46910:SF25">
    <property type="entry name" value="ABC-TRANSPORTER-REGULATING TRANSCRIPTION FACTOR"/>
    <property type="match status" value="1"/>
</dbReference>
<sequence length="268" mass="30271">MRETDLVNVQILLGLVVLFWAADDSGPALVFMGTAMRLAHRIGLQVRKSSQKCSPTLALQRNRVFWIAYILDRDISLQSGLAPVQLDSEIDLDMPPAETTDDLAGFVFAADGYTKMNYFRARVELARIQGSVYDCVYSTPAQNLDIEERAEKSARIAYMLDDWSSRIPLEFHTATLLRSCSSELSRYFCMLYSTSLSCRALTSVASASDSFHYSDWVQRLQEYGGKIAAGQVVSHAPVPYRWHALADASRDYMRLFETVETKDLFFSR</sequence>